<reference evidence="1" key="1">
    <citation type="journal article" date="2021" name="Proc. Natl. Acad. Sci. U.S.A.">
        <title>A Catalog of Tens of Thousands of Viruses from Human Metagenomes Reveals Hidden Associations with Chronic Diseases.</title>
        <authorList>
            <person name="Tisza M.J."/>
            <person name="Buck C.B."/>
        </authorList>
    </citation>
    <scope>NUCLEOTIDE SEQUENCE</scope>
    <source>
        <strain evidence="1">CtOSJ35</strain>
    </source>
</reference>
<proteinExistence type="predicted"/>
<name>A0A8S5PJP9_9CAUD</name>
<evidence type="ECO:0000313" key="1">
    <source>
        <dbReference type="EMBL" id="DAE07286.1"/>
    </source>
</evidence>
<dbReference type="EMBL" id="BK015447">
    <property type="protein sequence ID" value="DAE07286.1"/>
    <property type="molecule type" value="Genomic_DNA"/>
</dbReference>
<accession>A0A8S5PJP9</accession>
<sequence length="64" mass="7377">MAYAIDIKLPNNRYFTEPCVNCGKYIRYYKDDTDIKINENGCKYVNCPNCGCPIMITFGDIILL</sequence>
<organism evidence="1">
    <name type="scientific">Siphoviridae sp. ctOSJ35</name>
    <dbReference type="NCBI Taxonomy" id="2825479"/>
    <lineage>
        <taxon>Viruses</taxon>
        <taxon>Duplodnaviria</taxon>
        <taxon>Heunggongvirae</taxon>
        <taxon>Uroviricota</taxon>
        <taxon>Caudoviricetes</taxon>
    </lineage>
</organism>
<protein>
    <submittedName>
        <fullName evidence="1">RNA polymerase III-like protein</fullName>
    </submittedName>
</protein>